<dbReference type="PANTHER" id="PTHR45892:SF1">
    <property type="entry name" value="AMINOACYLASE-1"/>
    <property type="match status" value="1"/>
</dbReference>
<dbReference type="Gene3D" id="1.10.150.900">
    <property type="match status" value="1"/>
</dbReference>
<feature type="binding site" evidence="2">
    <location>
        <position position="441"/>
    </location>
    <ligand>
        <name>Zn(2+)</name>
        <dbReference type="ChEBI" id="CHEBI:29105"/>
        <label>2</label>
    </ligand>
</feature>
<dbReference type="AlphaFoldDB" id="A0AAV9J2L6"/>
<dbReference type="Pfam" id="PF07687">
    <property type="entry name" value="M20_dimer"/>
    <property type="match status" value="1"/>
</dbReference>
<dbReference type="InterPro" id="IPR036264">
    <property type="entry name" value="Bact_exopeptidase_dim_dom"/>
</dbReference>
<dbReference type="InterPro" id="IPR052083">
    <property type="entry name" value="Aminoacylase-1_M20A"/>
</dbReference>
<dbReference type="SUPFAM" id="SSF53187">
    <property type="entry name" value="Zn-dependent exopeptidases"/>
    <property type="match status" value="1"/>
</dbReference>
<feature type="binding site" evidence="2">
    <location>
        <position position="225"/>
    </location>
    <ligand>
        <name>Zn(2+)</name>
        <dbReference type="ChEBI" id="CHEBI:29105"/>
        <label>1</label>
    </ligand>
</feature>
<feature type="active site" evidence="1">
    <location>
        <position position="130"/>
    </location>
</feature>
<dbReference type="EMBL" id="JANCYW010000019">
    <property type="protein sequence ID" value="KAK4538724.1"/>
    <property type="molecule type" value="Genomic_DNA"/>
</dbReference>
<dbReference type="InterPro" id="IPR002933">
    <property type="entry name" value="Peptidase_M20"/>
</dbReference>
<feature type="binding site" evidence="2">
    <location>
        <position position="161"/>
    </location>
    <ligand>
        <name>Zn(2+)</name>
        <dbReference type="ChEBI" id="CHEBI:29105"/>
        <label>2</label>
    </ligand>
</feature>
<dbReference type="GO" id="GO:0004046">
    <property type="term" value="F:aminoacylase activity"/>
    <property type="evidence" value="ECO:0007669"/>
    <property type="project" value="TreeGrafter"/>
</dbReference>
<keyword evidence="2" id="KW-0862">Zinc</keyword>
<dbReference type="GO" id="GO:0046872">
    <property type="term" value="F:metal ion binding"/>
    <property type="evidence" value="ECO:0007669"/>
    <property type="project" value="UniProtKB-KW"/>
</dbReference>
<feature type="active site" description="Proton acceptor" evidence="1">
    <location>
        <position position="196"/>
    </location>
</feature>
<accession>A0AAV9J2L6</accession>
<feature type="binding site" evidence="2">
    <location>
        <position position="197"/>
    </location>
    <ligand>
        <name>Zn(2+)</name>
        <dbReference type="ChEBI" id="CHEBI:29105"/>
        <label>2</label>
    </ligand>
</feature>
<organism evidence="5 6">
    <name type="scientific">Cyanidium caldarium</name>
    <name type="common">Red alga</name>
    <dbReference type="NCBI Taxonomy" id="2771"/>
    <lineage>
        <taxon>Eukaryota</taxon>
        <taxon>Rhodophyta</taxon>
        <taxon>Bangiophyceae</taxon>
        <taxon>Cyanidiales</taxon>
        <taxon>Cyanidiaceae</taxon>
        <taxon>Cyanidium</taxon>
    </lineage>
</organism>
<dbReference type="Pfam" id="PF01546">
    <property type="entry name" value="Peptidase_M20"/>
    <property type="match status" value="1"/>
</dbReference>
<reference evidence="5 6" key="1">
    <citation type="submission" date="2022-07" db="EMBL/GenBank/DDBJ databases">
        <title>Genome-wide signatures of adaptation to extreme environments.</title>
        <authorList>
            <person name="Cho C.H."/>
            <person name="Yoon H.S."/>
        </authorList>
    </citation>
    <scope>NUCLEOTIDE SEQUENCE [LARGE SCALE GENOMIC DNA]</scope>
    <source>
        <strain evidence="5 6">DBV 063 E5</strain>
    </source>
</reference>
<evidence type="ECO:0000259" key="4">
    <source>
        <dbReference type="Pfam" id="PF07687"/>
    </source>
</evidence>
<dbReference type="Gene3D" id="3.30.70.360">
    <property type="match status" value="1"/>
</dbReference>
<evidence type="ECO:0000256" key="2">
    <source>
        <dbReference type="PIRSR" id="PIRSR036696-2"/>
    </source>
</evidence>
<protein>
    <recommendedName>
        <fullName evidence="4">Peptidase M20 dimerisation domain-containing protein</fullName>
    </recommendedName>
</protein>
<keyword evidence="6" id="KW-1185">Reference proteome</keyword>
<dbReference type="PANTHER" id="PTHR45892">
    <property type="entry name" value="AMINOACYLASE-1"/>
    <property type="match status" value="1"/>
</dbReference>
<feature type="binding site" evidence="2">
    <location>
        <position position="161"/>
    </location>
    <ligand>
        <name>Zn(2+)</name>
        <dbReference type="ChEBI" id="CHEBI:29105"/>
        <label>1</label>
    </ligand>
</feature>
<dbReference type="InterPro" id="IPR011650">
    <property type="entry name" value="Peptidase_M20_dimer"/>
</dbReference>
<sequence length="492" mass="54469">MCSRDPHLQVSHGVPREITHRHTLLMRVSLFLFPLLLFVALSFSSFTVVRSDSPPDSIALTSLRTYLQLDTSQPRPHYRRAITFLRRLCRDAGIPHFEQFQFVRGRLGCVCTLPGRNRSLASVVLNSHIDVVPVEAAAWTVAPPFSAAVVNGSVYARGSQDMKTQGIQYVEALRRTLQAQPSPYLRTVHVLFVPDEEIGGKAGMGQVVQSTLWRDRLRPGVLIDECLPDERDGVYKLCYGERQPWWTVIRTRGAPGHGGTLPRDTAIQRIHAVMARISAFREAQREAVETGAQALGDVVGVNFVHIGSHGTDGAMNIIPGNAELRLDIRVPPHLNESAMYTLLEQWMGGPCHFHSSVAGRCLNGTFDIEFPHKVIAPYRESLDADAPGPYRALRTAAARQSARLDPIIFPMSTDSRYVRHRGIPAFGLTALDGVRSGPLLHQHNENVPLDAFERGIRLFQAVIDQLANDAEWRASVDTAPEDSSTATAHAEL</sequence>
<evidence type="ECO:0000313" key="6">
    <source>
        <dbReference type="Proteomes" id="UP001301350"/>
    </source>
</evidence>
<keyword evidence="3" id="KW-1133">Transmembrane helix</keyword>
<dbReference type="SUPFAM" id="SSF55031">
    <property type="entry name" value="Bacterial exopeptidase dimerisation domain"/>
    <property type="match status" value="1"/>
</dbReference>
<gene>
    <name evidence="5" type="ORF">CDCA_CDCA19G4749</name>
</gene>
<proteinExistence type="predicted"/>
<evidence type="ECO:0000256" key="1">
    <source>
        <dbReference type="PIRSR" id="PIRSR036696-1"/>
    </source>
</evidence>
<comment type="caution">
    <text evidence="5">The sequence shown here is derived from an EMBL/GenBank/DDBJ whole genome shotgun (WGS) entry which is preliminary data.</text>
</comment>
<feature type="domain" description="Peptidase M20 dimerisation" evidence="4">
    <location>
        <begin position="240"/>
        <end position="347"/>
    </location>
</feature>
<keyword evidence="3" id="KW-0472">Membrane</keyword>
<name>A0AAV9J2L6_CYACA</name>
<dbReference type="Proteomes" id="UP001301350">
    <property type="component" value="Unassembled WGS sequence"/>
</dbReference>
<dbReference type="PIRSF" id="PIRSF036696">
    <property type="entry name" value="ACY-1"/>
    <property type="match status" value="1"/>
</dbReference>
<evidence type="ECO:0000313" key="5">
    <source>
        <dbReference type="EMBL" id="KAK4538724.1"/>
    </source>
</evidence>
<dbReference type="Gene3D" id="3.40.630.10">
    <property type="entry name" value="Zn peptidases"/>
    <property type="match status" value="1"/>
</dbReference>
<feature type="binding site" evidence="2">
    <location>
        <position position="128"/>
    </location>
    <ligand>
        <name>Zn(2+)</name>
        <dbReference type="ChEBI" id="CHEBI:29105"/>
        <label>1</label>
    </ligand>
</feature>
<feature type="transmembrane region" description="Helical" evidence="3">
    <location>
        <begin position="24"/>
        <end position="46"/>
    </location>
</feature>
<keyword evidence="3" id="KW-0812">Transmembrane</keyword>
<keyword evidence="2" id="KW-0479">Metal-binding</keyword>
<comment type="cofactor">
    <cofactor evidence="2">
        <name>Zn(2+)</name>
        <dbReference type="ChEBI" id="CHEBI:29105"/>
    </cofactor>
    <text evidence="2">Binds 2 Zn(2+) ions per subunit.</text>
</comment>
<evidence type="ECO:0000256" key="3">
    <source>
        <dbReference type="SAM" id="Phobius"/>
    </source>
</evidence>